<organism evidence="1 2">
    <name type="scientific">Portunus trituberculatus</name>
    <name type="common">Swimming crab</name>
    <name type="synonym">Neptunus trituberculatus</name>
    <dbReference type="NCBI Taxonomy" id="210409"/>
    <lineage>
        <taxon>Eukaryota</taxon>
        <taxon>Metazoa</taxon>
        <taxon>Ecdysozoa</taxon>
        <taxon>Arthropoda</taxon>
        <taxon>Crustacea</taxon>
        <taxon>Multicrustacea</taxon>
        <taxon>Malacostraca</taxon>
        <taxon>Eumalacostraca</taxon>
        <taxon>Eucarida</taxon>
        <taxon>Decapoda</taxon>
        <taxon>Pleocyemata</taxon>
        <taxon>Brachyura</taxon>
        <taxon>Eubrachyura</taxon>
        <taxon>Portunoidea</taxon>
        <taxon>Portunidae</taxon>
        <taxon>Portuninae</taxon>
        <taxon>Portunus</taxon>
    </lineage>
</organism>
<evidence type="ECO:0000313" key="2">
    <source>
        <dbReference type="Proteomes" id="UP000324222"/>
    </source>
</evidence>
<protein>
    <submittedName>
        <fullName evidence="1">Uncharacterized protein</fullName>
    </submittedName>
</protein>
<dbReference type="Proteomes" id="UP000324222">
    <property type="component" value="Unassembled WGS sequence"/>
</dbReference>
<keyword evidence="2" id="KW-1185">Reference proteome</keyword>
<reference evidence="1 2" key="1">
    <citation type="submission" date="2019-05" db="EMBL/GenBank/DDBJ databases">
        <title>Another draft genome of Portunus trituberculatus and its Hox gene families provides insights of decapod evolution.</title>
        <authorList>
            <person name="Jeong J.-H."/>
            <person name="Song I."/>
            <person name="Kim S."/>
            <person name="Choi T."/>
            <person name="Kim D."/>
            <person name="Ryu S."/>
            <person name="Kim W."/>
        </authorList>
    </citation>
    <scope>NUCLEOTIDE SEQUENCE [LARGE SCALE GENOMIC DNA]</scope>
    <source>
        <tissue evidence="1">Muscle</tissue>
    </source>
</reference>
<dbReference type="AlphaFoldDB" id="A0A5B7GNS0"/>
<comment type="caution">
    <text evidence="1">The sequence shown here is derived from an EMBL/GenBank/DDBJ whole genome shotgun (WGS) entry which is preliminary data.</text>
</comment>
<name>A0A5B7GNS0_PORTR</name>
<sequence length="41" mass="4882">MLFTHALHSRFHLCPGRHRNTWKLQVRRSFSENSAHHRAAS</sequence>
<proteinExistence type="predicted"/>
<accession>A0A5B7GNS0</accession>
<dbReference type="EMBL" id="VSRR010018870">
    <property type="protein sequence ID" value="MPC61741.1"/>
    <property type="molecule type" value="Genomic_DNA"/>
</dbReference>
<evidence type="ECO:0000313" key="1">
    <source>
        <dbReference type="EMBL" id="MPC61741.1"/>
    </source>
</evidence>
<gene>
    <name evidence="1" type="ORF">E2C01_055816</name>
</gene>